<evidence type="ECO:0000256" key="3">
    <source>
        <dbReference type="PROSITE-ProRule" id="PRU00708"/>
    </source>
</evidence>
<accession>A0AAV5LKD1</accession>
<keyword evidence="1" id="KW-0677">Repeat</keyword>
<dbReference type="PANTHER" id="PTHR47926">
    <property type="entry name" value="PENTATRICOPEPTIDE REPEAT-CONTAINING PROTEIN"/>
    <property type="match status" value="1"/>
</dbReference>
<dbReference type="Gene3D" id="1.25.40.10">
    <property type="entry name" value="Tetratricopeptide repeat domain"/>
    <property type="match status" value="6"/>
</dbReference>
<comment type="similarity">
    <text evidence="2">Belongs to the PPR family. PCMP-E subfamily.</text>
</comment>
<dbReference type="EMBL" id="BPVZ01000125">
    <property type="protein sequence ID" value="GKV37849.1"/>
    <property type="molecule type" value="Genomic_DNA"/>
</dbReference>
<dbReference type="InterPro" id="IPR011990">
    <property type="entry name" value="TPR-like_helical_dom_sf"/>
</dbReference>
<dbReference type="PROSITE" id="PS51375">
    <property type="entry name" value="PPR"/>
    <property type="match status" value="7"/>
</dbReference>
<dbReference type="PANTHER" id="PTHR47926:SF481">
    <property type="entry name" value="TETRATRICOPEPTIDE-LIKE HELICAL DOMAIN SUPERFAMILY"/>
    <property type="match status" value="1"/>
</dbReference>
<dbReference type="GO" id="GO:0009451">
    <property type="term" value="P:RNA modification"/>
    <property type="evidence" value="ECO:0007669"/>
    <property type="project" value="InterPro"/>
</dbReference>
<organism evidence="4 5">
    <name type="scientific">Rubroshorea leprosula</name>
    <dbReference type="NCBI Taxonomy" id="152421"/>
    <lineage>
        <taxon>Eukaryota</taxon>
        <taxon>Viridiplantae</taxon>
        <taxon>Streptophyta</taxon>
        <taxon>Embryophyta</taxon>
        <taxon>Tracheophyta</taxon>
        <taxon>Spermatophyta</taxon>
        <taxon>Magnoliopsida</taxon>
        <taxon>eudicotyledons</taxon>
        <taxon>Gunneridae</taxon>
        <taxon>Pentapetalae</taxon>
        <taxon>rosids</taxon>
        <taxon>malvids</taxon>
        <taxon>Malvales</taxon>
        <taxon>Dipterocarpaceae</taxon>
        <taxon>Rubroshorea</taxon>
    </lineage>
</organism>
<feature type="repeat" description="PPR" evidence="3">
    <location>
        <begin position="411"/>
        <end position="445"/>
    </location>
</feature>
<comment type="caution">
    <text evidence="4">The sequence shown here is derived from an EMBL/GenBank/DDBJ whole genome shotgun (WGS) entry which is preliminary data.</text>
</comment>
<feature type="repeat" description="PPR" evidence="3">
    <location>
        <begin position="647"/>
        <end position="681"/>
    </location>
</feature>
<proteinExistence type="inferred from homology"/>
<dbReference type="Pfam" id="PF13041">
    <property type="entry name" value="PPR_2"/>
    <property type="match status" value="2"/>
</dbReference>
<dbReference type="Pfam" id="PF20431">
    <property type="entry name" value="E_motif"/>
    <property type="match status" value="1"/>
</dbReference>
<feature type="repeat" description="PPR" evidence="3">
    <location>
        <begin position="547"/>
        <end position="581"/>
    </location>
</feature>
<sequence length="876" mass="97063">MSEPQSSISHGRYINGGLREVLKIRSFTGFGHVHQVIADILKSCAAFRTIAVGRALHGCVVKLGLLSCQSLSKALLNMYAKCGAQGDCLELFGQMGTSDPVVWNIVLSGLAGSKFYDGKVIGLFNAMHVANGAKPTPVTFAILLPVCVRLGDLNGGKRAHSYVIKSGLGTHTLVGNALVSFYAKCGSVLGDAYAAFNGISDKDVVSWNAIIAGFSENVFMDFAFRLFKGMLKGQVEPNSVTIMNILPVCASLDKEFSYLLGKEIHCCILRRAELGENVNVCNALVSFYLRIGRKEDADSVFQRMESRDLVSWNTIIAGYASTGEWLKAVDFFHELLSTEIIDPGSVTLISVLPACAQLQNLYLGKAIHGYVLRHPCLYEDTNVGNTLVSFYTKCNDIKAAYQTFLMITRRDLISWNCVLGAFSENAYRTQFQELLRLMFKEGIRPDSITILTIIQHCVTFSRLEKVKETHSYAIKAGFLMVDSEPTTANAILDAYSKCGDMEYAFRIFQSLAEQRNLITFNSMISGYVNSGLHDDAIVIFNTMSDRDLTTWNLMIQAYAEKDCPEQAFSLFRELQAQGMKPDAVTIMSLLPVCAPMASFQLLRQCHGYMIRVSFDDARLCAAILDVYAKCGSIESAHRLFQSNFHNDLVMSTSMVGGYAMHGMGKEALRLFSYMLELGMKPDHVIITAVLSACAHAGLVDEGLNIFYSIENVHGMKPTMEQYSCVVDLLARGGRISDAYSLVTRLPFEPNASVWGSLLGACRTHHEVELGRLVADRLFEIEASNLGNYVVMSNLYAADARWDGVMEMRKLMKTKDFIKPAGCSWIEVERRKNVFIAGDCSHPQRSSIYHMLHNLDQQIKQPFLFDKIGILQAALDC</sequence>
<dbReference type="NCBIfam" id="TIGR00756">
    <property type="entry name" value="PPR"/>
    <property type="match status" value="5"/>
</dbReference>
<feature type="repeat" description="PPR" evidence="3">
    <location>
        <begin position="308"/>
        <end position="342"/>
    </location>
</feature>
<dbReference type="FunFam" id="1.25.40.10:FF:000090">
    <property type="entry name" value="Pentatricopeptide repeat-containing protein, chloroplastic"/>
    <property type="match status" value="1"/>
</dbReference>
<evidence type="ECO:0000313" key="4">
    <source>
        <dbReference type="EMBL" id="GKV37849.1"/>
    </source>
</evidence>
<dbReference type="FunFam" id="1.25.40.10:FF:000381">
    <property type="entry name" value="Pentatricopeptide repeat-containing protein"/>
    <property type="match status" value="1"/>
</dbReference>
<name>A0AAV5LKD1_9ROSI</name>
<evidence type="ECO:0000256" key="2">
    <source>
        <dbReference type="ARBA" id="ARBA00061659"/>
    </source>
</evidence>
<reference evidence="4 5" key="1">
    <citation type="journal article" date="2021" name="Commun. Biol.">
        <title>The genome of Shorea leprosula (Dipterocarpaceae) highlights the ecological relevance of drought in aseasonal tropical rainforests.</title>
        <authorList>
            <person name="Ng K.K.S."/>
            <person name="Kobayashi M.J."/>
            <person name="Fawcett J.A."/>
            <person name="Hatakeyama M."/>
            <person name="Paape T."/>
            <person name="Ng C.H."/>
            <person name="Ang C.C."/>
            <person name="Tnah L.H."/>
            <person name="Lee C.T."/>
            <person name="Nishiyama T."/>
            <person name="Sese J."/>
            <person name="O'Brien M.J."/>
            <person name="Copetti D."/>
            <person name="Mohd Noor M.I."/>
            <person name="Ong R.C."/>
            <person name="Putra M."/>
            <person name="Sireger I.Z."/>
            <person name="Indrioko S."/>
            <person name="Kosugi Y."/>
            <person name="Izuno A."/>
            <person name="Isagi Y."/>
            <person name="Lee S.L."/>
            <person name="Shimizu K.K."/>
        </authorList>
    </citation>
    <scope>NUCLEOTIDE SEQUENCE [LARGE SCALE GENOMIC DNA]</scope>
    <source>
        <strain evidence="4">214</strain>
    </source>
</reference>
<evidence type="ECO:0008006" key="6">
    <source>
        <dbReference type="Google" id="ProtNLM"/>
    </source>
</evidence>
<feature type="repeat" description="PPR" evidence="3">
    <location>
        <begin position="277"/>
        <end position="307"/>
    </location>
</feature>
<gene>
    <name evidence="4" type="ORF">SLEP1_g45822</name>
</gene>
<dbReference type="GO" id="GO:0003723">
    <property type="term" value="F:RNA binding"/>
    <property type="evidence" value="ECO:0007669"/>
    <property type="project" value="InterPro"/>
</dbReference>
<feature type="repeat" description="PPR" evidence="3">
    <location>
        <begin position="516"/>
        <end position="546"/>
    </location>
</feature>
<dbReference type="InterPro" id="IPR046960">
    <property type="entry name" value="PPR_At4g14850-like_plant"/>
</dbReference>
<dbReference type="InterPro" id="IPR002885">
    <property type="entry name" value="PPR_rpt"/>
</dbReference>
<keyword evidence="5" id="KW-1185">Reference proteome</keyword>
<feature type="repeat" description="PPR" evidence="3">
    <location>
        <begin position="203"/>
        <end position="237"/>
    </location>
</feature>
<dbReference type="FunFam" id="1.25.40.10:FF:000412">
    <property type="entry name" value="Putative pentatricopeptide repeat-containing protein"/>
    <property type="match status" value="1"/>
</dbReference>
<evidence type="ECO:0000313" key="5">
    <source>
        <dbReference type="Proteomes" id="UP001054252"/>
    </source>
</evidence>
<dbReference type="AlphaFoldDB" id="A0AAV5LKD1"/>
<dbReference type="Pfam" id="PF01535">
    <property type="entry name" value="PPR"/>
    <property type="match status" value="6"/>
</dbReference>
<protein>
    <recommendedName>
        <fullName evidence="6">Pentatricopeptide repeat-containing protein</fullName>
    </recommendedName>
</protein>
<evidence type="ECO:0000256" key="1">
    <source>
        <dbReference type="ARBA" id="ARBA00022737"/>
    </source>
</evidence>
<dbReference type="FunFam" id="1.25.40.10:FF:000361">
    <property type="entry name" value="Pentatricopeptide repeat-containing protein chloroplastic"/>
    <property type="match status" value="1"/>
</dbReference>
<dbReference type="Proteomes" id="UP001054252">
    <property type="component" value="Unassembled WGS sequence"/>
</dbReference>
<dbReference type="InterPro" id="IPR046848">
    <property type="entry name" value="E_motif"/>
</dbReference>